<reference evidence="2 3" key="1">
    <citation type="submission" date="2019-12" db="EMBL/GenBank/DDBJ databases">
        <authorList>
            <person name="Alioto T."/>
            <person name="Alioto T."/>
            <person name="Gomez Garrido J."/>
        </authorList>
    </citation>
    <scope>NUCLEOTIDE SEQUENCE [LARGE SCALE GENOMIC DNA]</scope>
</reference>
<comment type="caution">
    <text evidence="2">The sequence shown here is derived from an EMBL/GenBank/DDBJ whole genome shotgun (WGS) entry which is preliminary data.</text>
</comment>
<feature type="region of interest" description="Disordered" evidence="1">
    <location>
        <begin position="166"/>
        <end position="187"/>
    </location>
</feature>
<dbReference type="AlphaFoldDB" id="A0A8S0PCT0"/>
<keyword evidence="3" id="KW-1185">Reference proteome</keyword>
<dbReference type="Proteomes" id="UP000594638">
    <property type="component" value="Unassembled WGS sequence"/>
</dbReference>
<dbReference type="Gramene" id="OE9A067904T1">
    <property type="protein sequence ID" value="OE9A067904C1"/>
    <property type="gene ID" value="OE9A067904"/>
</dbReference>
<accession>A0A8S0PCT0</accession>
<dbReference type="EMBL" id="CACTIH010000040">
    <property type="protein sequence ID" value="CAA2938947.1"/>
    <property type="molecule type" value="Genomic_DNA"/>
</dbReference>
<protein>
    <submittedName>
        <fullName evidence="2">Uncharacterized protein</fullName>
    </submittedName>
</protein>
<evidence type="ECO:0000256" key="1">
    <source>
        <dbReference type="SAM" id="MobiDB-lite"/>
    </source>
</evidence>
<evidence type="ECO:0000313" key="2">
    <source>
        <dbReference type="EMBL" id="CAA2938947.1"/>
    </source>
</evidence>
<organism evidence="2 3">
    <name type="scientific">Olea europaea subsp. europaea</name>
    <dbReference type="NCBI Taxonomy" id="158383"/>
    <lineage>
        <taxon>Eukaryota</taxon>
        <taxon>Viridiplantae</taxon>
        <taxon>Streptophyta</taxon>
        <taxon>Embryophyta</taxon>
        <taxon>Tracheophyta</taxon>
        <taxon>Spermatophyta</taxon>
        <taxon>Magnoliopsida</taxon>
        <taxon>eudicotyledons</taxon>
        <taxon>Gunneridae</taxon>
        <taxon>Pentapetalae</taxon>
        <taxon>asterids</taxon>
        <taxon>lamiids</taxon>
        <taxon>Lamiales</taxon>
        <taxon>Oleaceae</taxon>
        <taxon>Oleeae</taxon>
        <taxon>Olea</taxon>
    </lineage>
</organism>
<sequence length="187" mass="20951">MNRILQRNQVFPSNPILFVNSEGCVNLSVEEQVGGAENGMPVMMLDPLISNDVGRNGGMDVEMGYKRNARSYLMNELEKIAEVVVSQKQPREHTQSPVDTQQVTCEELQEGVILETQTGGQEHEEDNIESGGNEGVFTPHQTASEGDYEEELPELQILNYETDLDTGRTARKSRENNRKNVVLRITT</sequence>
<gene>
    <name evidence="2" type="ORF">OLEA9_A067904</name>
</gene>
<proteinExistence type="predicted"/>
<name>A0A8S0PCT0_OLEEU</name>
<evidence type="ECO:0000313" key="3">
    <source>
        <dbReference type="Proteomes" id="UP000594638"/>
    </source>
</evidence>
<feature type="compositionally biased region" description="Basic and acidic residues" evidence="1">
    <location>
        <begin position="166"/>
        <end position="178"/>
    </location>
</feature>